<dbReference type="CDD" id="cd04301">
    <property type="entry name" value="NAT_SF"/>
    <property type="match status" value="1"/>
</dbReference>
<comment type="caution">
    <text evidence="4">The sequence shown here is derived from an EMBL/GenBank/DDBJ whole genome shotgun (WGS) entry which is preliminary data.</text>
</comment>
<evidence type="ECO:0000256" key="2">
    <source>
        <dbReference type="ARBA" id="ARBA00023315"/>
    </source>
</evidence>
<keyword evidence="5" id="KW-1185">Reference proteome</keyword>
<dbReference type="InterPro" id="IPR016181">
    <property type="entry name" value="Acyl_CoA_acyltransferase"/>
</dbReference>
<dbReference type="RefSeq" id="WP_229684131.1">
    <property type="nucleotide sequence ID" value="NZ_BMMW01000004.1"/>
</dbReference>
<accession>A0A917VD07</accession>
<evidence type="ECO:0000259" key="3">
    <source>
        <dbReference type="PROSITE" id="PS51186"/>
    </source>
</evidence>
<organism evidence="4 5">
    <name type="scientific">Nocardia camponoti</name>
    <dbReference type="NCBI Taxonomy" id="1616106"/>
    <lineage>
        <taxon>Bacteria</taxon>
        <taxon>Bacillati</taxon>
        <taxon>Actinomycetota</taxon>
        <taxon>Actinomycetes</taxon>
        <taxon>Mycobacteriales</taxon>
        <taxon>Nocardiaceae</taxon>
        <taxon>Nocardia</taxon>
    </lineage>
</organism>
<dbReference type="Pfam" id="PF00583">
    <property type="entry name" value="Acetyltransf_1"/>
    <property type="match status" value="1"/>
</dbReference>
<dbReference type="AlphaFoldDB" id="A0A917VD07"/>
<dbReference type="GO" id="GO:0016747">
    <property type="term" value="F:acyltransferase activity, transferring groups other than amino-acyl groups"/>
    <property type="evidence" value="ECO:0007669"/>
    <property type="project" value="InterPro"/>
</dbReference>
<dbReference type="Proteomes" id="UP000612956">
    <property type="component" value="Unassembled WGS sequence"/>
</dbReference>
<reference evidence="4" key="2">
    <citation type="submission" date="2020-09" db="EMBL/GenBank/DDBJ databases">
        <authorList>
            <person name="Sun Q."/>
            <person name="Zhou Y."/>
        </authorList>
    </citation>
    <scope>NUCLEOTIDE SEQUENCE</scope>
    <source>
        <strain evidence="4">CGMCC 4.7278</strain>
    </source>
</reference>
<dbReference type="Gene3D" id="3.40.630.30">
    <property type="match status" value="1"/>
</dbReference>
<dbReference type="PROSITE" id="PS51186">
    <property type="entry name" value="GNAT"/>
    <property type="match status" value="1"/>
</dbReference>
<dbReference type="SUPFAM" id="SSF55729">
    <property type="entry name" value="Acyl-CoA N-acyltransferases (Nat)"/>
    <property type="match status" value="1"/>
</dbReference>
<keyword evidence="2" id="KW-0012">Acyltransferase</keyword>
<reference evidence="4" key="1">
    <citation type="journal article" date="2014" name="Int. J. Syst. Evol. Microbiol.">
        <title>Complete genome sequence of Corynebacterium casei LMG S-19264T (=DSM 44701T), isolated from a smear-ripened cheese.</title>
        <authorList>
            <consortium name="US DOE Joint Genome Institute (JGI-PGF)"/>
            <person name="Walter F."/>
            <person name="Albersmeier A."/>
            <person name="Kalinowski J."/>
            <person name="Ruckert C."/>
        </authorList>
    </citation>
    <scope>NUCLEOTIDE SEQUENCE</scope>
    <source>
        <strain evidence="4">CGMCC 4.7278</strain>
    </source>
</reference>
<feature type="domain" description="N-acetyltransferase" evidence="3">
    <location>
        <begin position="7"/>
        <end position="154"/>
    </location>
</feature>
<evidence type="ECO:0000313" key="5">
    <source>
        <dbReference type="Proteomes" id="UP000612956"/>
    </source>
</evidence>
<sequence>MSDSVTGVLRSAVASDIEVMRGIEDRAGEPFDEVGMGAVAQDAPPTVDVLREFIDAGRAWVCEVDGVVVAYVVVGIVDGNAHLEQVSVDPAFAHRRIGKRLIDHAMRWAAGEGFATMTLTTFTEVAWNGPYYARIGFRTLPNPGPQLRAIRAAEVEHGLDQWPRECMGAHVAAWRFD</sequence>
<dbReference type="InterPro" id="IPR000182">
    <property type="entry name" value="GNAT_dom"/>
</dbReference>
<dbReference type="PANTHER" id="PTHR43800:SF1">
    <property type="entry name" value="PEPTIDYL-LYSINE N-ACETYLTRANSFERASE YJAB"/>
    <property type="match status" value="1"/>
</dbReference>
<gene>
    <name evidence="4" type="ORF">GCM10011591_40410</name>
</gene>
<keyword evidence="1" id="KW-0808">Transferase</keyword>
<protein>
    <submittedName>
        <fullName evidence="4">GCN5 family N-acetyltransferase</fullName>
    </submittedName>
</protein>
<dbReference type="PANTHER" id="PTHR43800">
    <property type="entry name" value="PEPTIDYL-LYSINE N-ACETYLTRANSFERASE YJAB"/>
    <property type="match status" value="1"/>
</dbReference>
<dbReference type="EMBL" id="BMMW01000004">
    <property type="protein sequence ID" value="GGK64024.1"/>
    <property type="molecule type" value="Genomic_DNA"/>
</dbReference>
<evidence type="ECO:0000256" key="1">
    <source>
        <dbReference type="ARBA" id="ARBA00022679"/>
    </source>
</evidence>
<proteinExistence type="predicted"/>
<evidence type="ECO:0000313" key="4">
    <source>
        <dbReference type="EMBL" id="GGK64024.1"/>
    </source>
</evidence>
<name>A0A917VD07_9NOCA</name>